<proteinExistence type="predicted"/>
<sequence>MVDKSPFRVIIIGAGLAGSLLANGLIRHDVDVQVYERLPKDSKREGYQIRLGAAALKGMRACLSQDELERIVQKFGRANGSRSEAPVIYNKHFEAMLDLSTFPVYSKSAPISRVVLRDALAAPVSAAGKLKYGCQFSRYEILEHGTPQERVRVWFEDGSHDDCDILIGADGSHSKINSQIGLDNISQIQSHVSMIAKNELATKRYLELNPRVSQKPVIVFADNKSLYFCAYLPEKIDDSEPSKKSFDESLSSSMFGLHVPSSQCPDNLATLPTDEKWEFVSQALKDWSTE</sequence>
<protein>
    <submittedName>
        <fullName evidence="1">Uncharacterized protein</fullName>
    </submittedName>
</protein>
<gene>
    <name evidence="1" type="ORF">H2198_002589</name>
</gene>
<dbReference type="EMBL" id="JAPDRQ010000032">
    <property type="protein sequence ID" value="KAJ9660281.1"/>
    <property type="molecule type" value="Genomic_DNA"/>
</dbReference>
<evidence type="ECO:0000313" key="1">
    <source>
        <dbReference type="EMBL" id="KAJ9660281.1"/>
    </source>
</evidence>
<reference evidence="1" key="1">
    <citation type="submission" date="2022-10" db="EMBL/GenBank/DDBJ databases">
        <title>Culturing micro-colonial fungi from biological soil crusts in the Mojave desert and describing Neophaeococcomyces mojavensis, and introducing the new genera and species Taxawa tesnikishii.</title>
        <authorList>
            <person name="Kurbessoian T."/>
            <person name="Stajich J.E."/>
        </authorList>
    </citation>
    <scope>NUCLEOTIDE SEQUENCE</scope>
    <source>
        <strain evidence="1">JES_112</strain>
    </source>
</reference>
<accession>A0ACC3AE59</accession>
<comment type="caution">
    <text evidence="1">The sequence shown here is derived from an EMBL/GenBank/DDBJ whole genome shotgun (WGS) entry which is preliminary data.</text>
</comment>
<keyword evidence="2" id="KW-1185">Reference proteome</keyword>
<name>A0ACC3AE59_9EURO</name>
<organism evidence="1 2">
    <name type="scientific">Neophaeococcomyces mojaviensis</name>
    <dbReference type="NCBI Taxonomy" id="3383035"/>
    <lineage>
        <taxon>Eukaryota</taxon>
        <taxon>Fungi</taxon>
        <taxon>Dikarya</taxon>
        <taxon>Ascomycota</taxon>
        <taxon>Pezizomycotina</taxon>
        <taxon>Eurotiomycetes</taxon>
        <taxon>Chaetothyriomycetidae</taxon>
        <taxon>Chaetothyriales</taxon>
        <taxon>Chaetothyriales incertae sedis</taxon>
        <taxon>Neophaeococcomyces</taxon>
    </lineage>
</organism>
<evidence type="ECO:0000313" key="2">
    <source>
        <dbReference type="Proteomes" id="UP001172386"/>
    </source>
</evidence>
<dbReference type="Proteomes" id="UP001172386">
    <property type="component" value="Unassembled WGS sequence"/>
</dbReference>